<dbReference type="AlphaFoldDB" id="A0A7I4XY72"/>
<dbReference type="PANTHER" id="PTHR11558:SF11">
    <property type="entry name" value="SPERMIDINE SYNTHASE"/>
    <property type="match status" value="1"/>
</dbReference>
<dbReference type="Gene3D" id="3.40.50.150">
    <property type="entry name" value="Vaccinia Virus protein VP39"/>
    <property type="match status" value="1"/>
</dbReference>
<dbReference type="OMA" id="IDACYDR"/>
<dbReference type="Proteomes" id="UP000025227">
    <property type="component" value="Unplaced"/>
</dbReference>
<dbReference type="InterPro" id="IPR029063">
    <property type="entry name" value="SAM-dependent_MTases_sf"/>
</dbReference>
<dbReference type="GO" id="GO:0008295">
    <property type="term" value="P:spermidine biosynthetic process"/>
    <property type="evidence" value="ECO:0007669"/>
    <property type="project" value="TreeGrafter"/>
</dbReference>
<dbReference type="GO" id="GO:0004766">
    <property type="term" value="F:spermidine synthase activity"/>
    <property type="evidence" value="ECO:0007669"/>
    <property type="project" value="TreeGrafter"/>
</dbReference>
<evidence type="ECO:0000313" key="1">
    <source>
        <dbReference type="Proteomes" id="UP000025227"/>
    </source>
</evidence>
<dbReference type="OrthoDB" id="5856627at2759"/>
<proteinExistence type="predicted"/>
<dbReference type="InterPro" id="IPR001045">
    <property type="entry name" value="Spermi_synthase"/>
</dbReference>
<protein>
    <submittedName>
        <fullName evidence="2">PABS domain-containing protein</fullName>
    </submittedName>
</protein>
<name>A0A7I4XY72_HAECO</name>
<dbReference type="GO" id="GO:0005829">
    <property type="term" value="C:cytosol"/>
    <property type="evidence" value="ECO:0007669"/>
    <property type="project" value="TreeGrafter"/>
</dbReference>
<dbReference type="PANTHER" id="PTHR11558">
    <property type="entry name" value="SPERMIDINE/SPERMINE SYNTHASE"/>
    <property type="match status" value="1"/>
</dbReference>
<accession>A0A7I4XY72</accession>
<sequence>NTFSVIEGQKCIEVGDREVEVGKMCNEKDKDCYTVFIRKMEFPRGRWLVVLYSLYDGRPDVLGESFISLTDPQGESIKPNGTYCVDLKDWKIDRRTVVVSYIARMIAAPFIMNTLSLNSSDSGKQVLEIGLGGGTFDMGLHELKPDVNITAVDIDEVAKKVAFKYFGVEDSKNHHSVIEDGVKFVDDAKAKGRKFDVVAIDACDDYYWLPCPGESLRSEKFLTTLKEIMTDKGTLTVNFLSRPGVNHSKWHEGLRNYQKVFPTCFEFKGLSNNFVLICVPYKVEETLQSRQLYKERVDEVMSALNLTATLQGYAVLNFLNNY</sequence>
<dbReference type="SUPFAM" id="SSF53335">
    <property type="entry name" value="S-adenosyl-L-methionine-dependent methyltransferases"/>
    <property type="match status" value="1"/>
</dbReference>
<dbReference type="Pfam" id="PF01564">
    <property type="entry name" value="Spermine_synth"/>
    <property type="match status" value="1"/>
</dbReference>
<keyword evidence="1" id="KW-1185">Reference proteome</keyword>
<reference evidence="2" key="1">
    <citation type="submission" date="2020-12" db="UniProtKB">
        <authorList>
            <consortium name="WormBaseParasite"/>
        </authorList>
    </citation>
    <scope>IDENTIFICATION</scope>
    <source>
        <strain evidence="2">MHco3</strain>
    </source>
</reference>
<organism evidence="1 2">
    <name type="scientific">Haemonchus contortus</name>
    <name type="common">Barber pole worm</name>
    <dbReference type="NCBI Taxonomy" id="6289"/>
    <lineage>
        <taxon>Eukaryota</taxon>
        <taxon>Metazoa</taxon>
        <taxon>Ecdysozoa</taxon>
        <taxon>Nematoda</taxon>
        <taxon>Chromadorea</taxon>
        <taxon>Rhabditida</taxon>
        <taxon>Rhabditina</taxon>
        <taxon>Rhabditomorpha</taxon>
        <taxon>Strongyloidea</taxon>
        <taxon>Trichostrongylidae</taxon>
        <taxon>Haemonchus</taxon>
    </lineage>
</organism>
<dbReference type="WBParaSite" id="HCON_00026680-00001">
    <property type="protein sequence ID" value="HCON_00026680-00001"/>
    <property type="gene ID" value="HCON_00026680"/>
</dbReference>
<evidence type="ECO:0000313" key="2">
    <source>
        <dbReference type="WBParaSite" id="HCON_00026680-00001"/>
    </source>
</evidence>